<accession>A0A1Z2XM16</accession>
<dbReference type="Proteomes" id="UP000596035">
    <property type="component" value="Chromosome"/>
</dbReference>
<dbReference type="EMBL" id="CP021422">
    <property type="protein sequence ID" value="ASB39471.1"/>
    <property type="molecule type" value="Genomic_DNA"/>
</dbReference>
<dbReference type="AlphaFoldDB" id="A0A1Z2XM16"/>
<dbReference type="SUPFAM" id="SSF53850">
    <property type="entry name" value="Periplasmic binding protein-like II"/>
    <property type="match status" value="1"/>
</dbReference>
<evidence type="ECO:0000313" key="2">
    <source>
        <dbReference type="EMBL" id="ASB39471.1"/>
    </source>
</evidence>
<keyword evidence="4" id="KW-1185">Reference proteome</keyword>
<dbReference type="RefSeq" id="WP_066536547.1">
    <property type="nucleotide sequence ID" value="NZ_CP021422.1"/>
</dbReference>
<reference evidence="4" key="2">
    <citation type="submission" date="2017-05" db="EMBL/GenBank/DDBJ databases">
        <title>Improved OligoMM genomes.</title>
        <authorList>
            <person name="Garzetti D."/>
        </authorList>
    </citation>
    <scope>NUCLEOTIDE SEQUENCE [LARGE SCALE GENOMIC DNA]</scope>
    <source>
        <strain evidence="4">KB18</strain>
    </source>
</reference>
<feature type="signal peptide" evidence="1">
    <location>
        <begin position="1"/>
        <end position="26"/>
    </location>
</feature>
<evidence type="ECO:0000313" key="4">
    <source>
        <dbReference type="Proteomes" id="UP000196710"/>
    </source>
</evidence>
<protein>
    <recommendedName>
        <fullName evidence="6">ABC transporter substrate-binding protein</fullName>
    </recommendedName>
</protein>
<feature type="chain" id="PRO_5044568640" description="ABC transporter substrate-binding protein" evidence="1">
    <location>
        <begin position="27"/>
        <end position="454"/>
    </location>
</feature>
<sequence>MKKLTATLLSLLMLIAALGGCRPKDAEESRAPEGGGAEPLQVFIDVEFGSNVFISVREFLRDYEAETTKGGKTKYKSLQAVIEELGGPEDIELEFAPKCGDERDAYMTALRTEIMAGKGPDVFVTLSGYGNHWDDASLSKLCREDSLFQFPKQAMERNMFLPLDDYIEKARFMEWDKLTTIIMETGKNEHGQLLLPMTYTVPVATFKSEDIDFRLDGNTGLTWRDMLSGPPELVVSAAKSHASMQSAALYPIADYKKDELAITEEELLDYVTSRKDAYEQCKEMKFPEGSISCLMPLNWFDDEYGSENQLTMAPLFSRSGGYSAVVTSFIGINVNTNRPDDAFFIVDYLMSKEAQQSKLYTHMTWGNAVPTMEGLLSGRGNGISDGDSKYYYMSENLYSEFEKLRANISGADFYTPLDAEFFELEGELYDGPSKPVEELVHDMYMRMNMMLAES</sequence>
<evidence type="ECO:0000313" key="3">
    <source>
        <dbReference type="EMBL" id="QQR28761.1"/>
    </source>
</evidence>
<dbReference type="Proteomes" id="UP000196710">
    <property type="component" value="Chromosome"/>
</dbReference>
<reference evidence="2" key="1">
    <citation type="journal article" date="2017" name="Genome Announc.">
        <title>High-Quality Whole-Genome Sequences of the Oligo-Mouse-Microbiota Bacterial Community.</title>
        <authorList>
            <person name="Garzetti D."/>
            <person name="Brugiroux S."/>
            <person name="Bunk B."/>
            <person name="Pukall R."/>
            <person name="McCoy K.D."/>
            <person name="Macpherson A.J."/>
            <person name="Stecher B."/>
        </authorList>
    </citation>
    <scope>NUCLEOTIDE SEQUENCE</scope>
    <source>
        <strain evidence="2">KB18</strain>
    </source>
</reference>
<dbReference type="PROSITE" id="PS51257">
    <property type="entry name" value="PROKAR_LIPOPROTEIN"/>
    <property type="match status" value="1"/>
</dbReference>
<reference evidence="3 5" key="3">
    <citation type="submission" date="2020-11" db="EMBL/GenBank/DDBJ databases">
        <title>Closed and high quality bacterial genomes of the OMM12 community.</title>
        <authorList>
            <person name="Marbouty M."/>
            <person name="Lamy-Besnier Q."/>
            <person name="Debarbieux L."/>
            <person name="Koszul R."/>
        </authorList>
    </citation>
    <scope>NUCLEOTIDE SEQUENCE [LARGE SCALE GENOMIC DNA]</scope>
    <source>
        <strain evidence="3 5">KB18</strain>
    </source>
</reference>
<evidence type="ECO:0000313" key="5">
    <source>
        <dbReference type="Proteomes" id="UP000596035"/>
    </source>
</evidence>
<keyword evidence="1" id="KW-0732">Signal</keyword>
<organism evidence="3 5">
    <name type="scientific">Acutalibacter muris</name>
    <dbReference type="NCBI Taxonomy" id="1796620"/>
    <lineage>
        <taxon>Bacteria</taxon>
        <taxon>Bacillati</taxon>
        <taxon>Bacillota</taxon>
        <taxon>Clostridia</taxon>
        <taxon>Eubacteriales</taxon>
        <taxon>Acutalibacteraceae</taxon>
        <taxon>Acutalibacter</taxon>
    </lineage>
</organism>
<dbReference type="Gene3D" id="3.40.190.10">
    <property type="entry name" value="Periplasmic binding protein-like II"/>
    <property type="match status" value="1"/>
</dbReference>
<evidence type="ECO:0000256" key="1">
    <source>
        <dbReference type="SAM" id="SignalP"/>
    </source>
</evidence>
<proteinExistence type="predicted"/>
<evidence type="ECO:0008006" key="6">
    <source>
        <dbReference type="Google" id="ProtNLM"/>
    </source>
</evidence>
<dbReference type="KEGG" id="amur:ADH66_01655"/>
<name>A0A1Z2XM16_9FIRM</name>
<gene>
    <name evidence="2" type="ORF">ADH66_01655</name>
    <name evidence="3" type="ORF">I5Q82_11680</name>
</gene>
<dbReference type="EMBL" id="CP065321">
    <property type="protein sequence ID" value="QQR28761.1"/>
    <property type="molecule type" value="Genomic_DNA"/>
</dbReference>